<sequence length="299" mass="33450">MELAEQRSPLGAEEILRRAYNERKDIGPMRKTASVMALSAAWRQARAMGSFNSDHAFTGRIIKGEDYGKSVVFEQVVPASQAPQFAAEIANYRLIEPSRARKADEAVSHRDAATLAGLESIAQEARRMDTVGLHAEAWQRDMEAAGELANQQPRVRIRMLTQATPARKNGDAWQTRVDLGNASDIPSEVTLHCYMIGRLWKSNDTYVMKRHTRQLKLRGNETRQLILSTPSRGQCKQMMDDHERLNKNERMVSELDYVGSLSVVEHDGTTLATAATYPSLLKILDEQQQFPSGIAIVGK</sequence>
<keyword evidence="2" id="KW-1185">Reference proteome</keyword>
<organism evidence="1 2">
    <name type="scientific">Phragmitibacter flavus</name>
    <dbReference type="NCBI Taxonomy" id="2576071"/>
    <lineage>
        <taxon>Bacteria</taxon>
        <taxon>Pseudomonadati</taxon>
        <taxon>Verrucomicrobiota</taxon>
        <taxon>Verrucomicrobiia</taxon>
        <taxon>Verrucomicrobiales</taxon>
        <taxon>Verrucomicrobiaceae</taxon>
        <taxon>Phragmitibacter</taxon>
    </lineage>
</organism>
<gene>
    <name evidence="1" type="ORF">FEM03_21535</name>
</gene>
<name>A0A5R8K8G5_9BACT</name>
<dbReference type="OrthoDB" id="178999at2"/>
<dbReference type="RefSeq" id="WP_138088381.1">
    <property type="nucleotide sequence ID" value="NZ_VAUV01000021.1"/>
</dbReference>
<proteinExistence type="predicted"/>
<protein>
    <submittedName>
        <fullName evidence="1">Uncharacterized protein</fullName>
    </submittedName>
</protein>
<evidence type="ECO:0000313" key="1">
    <source>
        <dbReference type="EMBL" id="TLD68627.1"/>
    </source>
</evidence>
<dbReference type="Proteomes" id="UP000306196">
    <property type="component" value="Unassembled WGS sequence"/>
</dbReference>
<reference evidence="1 2" key="1">
    <citation type="submission" date="2019-05" db="EMBL/GenBank/DDBJ databases">
        <title>Verrucobacter flavum gen. nov., sp. nov. a new member of the family Verrucomicrobiaceae.</title>
        <authorList>
            <person name="Szuroczki S."/>
            <person name="Abbaszade G."/>
            <person name="Szabo A."/>
            <person name="Felfoldi T."/>
            <person name="Schumann P."/>
            <person name="Boka K."/>
            <person name="Keki Z."/>
            <person name="Toumi M."/>
            <person name="Toth E."/>
        </authorList>
    </citation>
    <scope>NUCLEOTIDE SEQUENCE [LARGE SCALE GENOMIC DNA]</scope>
    <source>
        <strain evidence="1 2">MG-N-17</strain>
    </source>
</reference>
<comment type="caution">
    <text evidence="1">The sequence shown here is derived from an EMBL/GenBank/DDBJ whole genome shotgun (WGS) entry which is preliminary data.</text>
</comment>
<dbReference type="AlphaFoldDB" id="A0A5R8K8G5"/>
<dbReference type="EMBL" id="VAUV01000021">
    <property type="protein sequence ID" value="TLD68627.1"/>
    <property type="molecule type" value="Genomic_DNA"/>
</dbReference>
<evidence type="ECO:0000313" key="2">
    <source>
        <dbReference type="Proteomes" id="UP000306196"/>
    </source>
</evidence>
<accession>A0A5R8K8G5</accession>